<keyword evidence="2" id="KW-1185">Reference proteome</keyword>
<dbReference type="KEGG" id="pbi:103057575"/>
<dbReference type="OrthoDB" id="25466at2759"/>
<dbReference type="AlphaFoldDB" id="A0A9F5MS13"/>
<dbReference type="CTD" id="100506564"/>
<evidence type="ECO:0000313" key="2">
    <source>
        <dbReference type="Proteomes" id="UP000695026"/>
    </source>
</evidence>
<dbReference type="InterPro" id="IPR006623">
    <property type="entry name" value="THEG"/>
</dbReference>
<dbReference type="Pfam" id="PF14912">
    <property type="entry name" value="THEG"/>
    <property type="match status" value="4"/>
</dbReference>
<sequence length="377" mass="42777">MLTVEEGHRGTFSYINGTKFFFLIFEKEIFGGGGSTTYSGTQGDTSSFFCVKKKVQNGCPREEEAKALSLTLDFRKKGLEGKATSYGFYSSERLQELAKPKPTKDVWNFHRKLVWGNQETLWPLSSRSSLRRPNPRILALAAPKERVDNQQRSLFLYSCGQMSEIWQRSSAVYSVMPTKRLLKLAEPRPISTTYLKQRPRISPMWPVSSSALRCTASERILTLAQARSIHPQFSFPEKPEREISRAARRAEASPRLQQISQPAVKKQMQFYENIYKEVPIRQVPLTALQVVASPRLLELAKPKVFPSENIDRSPEWPVSLAAKQAVASPRLNELAQPPSRAPTNLVQFNPDAFIVKESAKKAFCTERTKRLAQPITR</sequence>
<reference evidence="3" key="1">
    <citation type="submission" date="2025-08" db="UniProtKB">
        <authorList>
            <consortium name="RefSeq"/>
        </authorList>
    </citation>
    <scope>IDENTIFICATION</scope>
    <source>
        <tissue evidence="3">Liver</tissue>
    </source>
</reference>
<gene>
    <name evidence="3" type="primary">THEGL</name>
</gene>
<keyword evidence="1" id="KW-0677">Repeat</keyword>
<protein>
    <submittedName>
        <fullName evidence="3">Testicular haploid expressed gene protein-like</fullName>
    </submittedName>
</protein>
<dbReference type="OMA" id="DRDAHWP"/>
<dbReference type="Proteomes" id="UP000695026">
    <property type="component" value="Unplaced"/>
</dbReference>
<dbReference type="PANTHER" id="PTHR15901:SF15">
    <property type="entry name" value="TESTICULAR HAPLOID EXPRESSED GENE PROTEIN-LIKE"/>
    <property type="match status" value="1"/>
</dbReference>
<dbReference type="InterPro" id="IPR042401">
    <property type="entry name" value="SPMAP2-like"/>
</dbReference>
<evidence type="ECO:0000256" key="1">
    <source>
        <dbReference type="ARBA" id="ARBA00022737"/>
    </source>
</evidence>
<dbReference type="RefSeq" id="XP_025021696.1">
    <property type="nucleotide sequence ID" value="XM_025165928.1"/>
</dbReference>
<dbReference type="SMART" id="SM00705">
    <property type="entry name" value="THEG"/>
    <property type="match status" value="8"/>
</dbReference>
<dbReference type="GeneID" id="103057575"/>
<name>A0A9F5MS13_PYTBI</name>
<organism evidence="2 3">
    <name type="scientific">Python bivittatus</name>
    <name type="common">Burmese python</name>
    <name type="synonym">Python molurus bivittatus</name>
    <dbReference type="NCBI Taxonomy" id="176946"/>
    <lineage>
        <taxon>Eukaryota</taxon>
        <taxon>Metazoa</taxon>
        <taxon>Chordata</taxon>
        <taxon>Craniata</taxon>
        <taxon>Vertebrata</taxon>
        <taxon>Euteleostomi</taxon>
        <taxon>Lepidosauria</taxon>
        <taxon>Squamata</taxon>
        <taxon>Bifurcata</taxon>
        <taxon>Unidentata</taxon>
        <taxon>Episquamata</taxon>
        <taxon>Toxicofera</taxon>
        <taxon>Serpentes</taxon>
        <taxon>Henophidia</taxon>
        <taxon>Pythonidae</taxon>
        <taxon>Python</taxon>
    </lineage>
</organism>
<accession>A0A9F5MS13</accession>
<proteinExistence type="predicted"/>
<evidence type="ECO:0000313" key="3">
    <source>
        <dbReference type="RefSeq" id="XP_025021696.1"/>
    </source>
</evidence>
<dbReference type="PANTHER" id="PTHR15901">
    <property type="entry name" value="TESTICULAR HAPLOID EXPRESSED GENE PROTEIN"/>
    <property type="match status" value="1"/>
</dbReference>